<organism evidence="2">
    <name type="scientific">Streptomyces sp. SID14436</name>
    <dbReference type="NCBI Taxonomy" id="2706070"/>
    <lineage>
        <taxon>Bacteria</taxon>
        <taxon>Bacillati</taxon>
        <taxon>Actinomycetota</taxon>
        <taxon>Actinomycetes</taxon>
        <taxon>Kitasatosporales</taxon>
        <taxon>Streptomycetaceae</taxon>
        <taxon>Streptomyces</taxon>
    </lineage>
</organism>
<dbReference type="PANTHER" id="PTHR36440">
    <property type="entry name" value="PUTATIVE (AFU_ORTHOLOGUE AFUA_8G07350)-RELATED"/>
    <property type="match status" value="1"/>
</dbReference>
<dbReference type="EMBL" id="JAAGMD010000789">
    <property type="protein sequence ID" value="NEA89849.1"/>
    <property type="molecule type" value="Genomic_DNA"/>
</dbReference>
<gene>
    <name evidence="2" type="ORF">G3I53_28360</name>
</gene>
<evidence type="ECO:0000259" key="1">
    <source>
        <dbReference type="Pfam" id="PF07883"/>
    </source>
</evidence>
<name>A0A6G3R276_9ACTN</name>
<dbReference type="Pfam" id="PF07883">
    <property type="entry name" value="Cupin_2"/>
    <property type="match status" value="1"/>
</dbReference>
<dbReference type="RefSeq" id="WP_164336661.1">
    <property type="nucleotide sequence ID" value="NZ_JAAGMD010000789.1"/>
</dbReference>
<accession>A0A6G3R276</accession>
<sequence length="172" mass="18852">MSFPFPVPHRHDPRWTREGGVHVRRGEGTARWLAGDAYTIKATAEDTNGALGFATAVVPPGGGPVAHAHDDAEEAFYVLDGELEFLLGARTFTVTGGDFVFVPRDTRHRFKNVGDRDASFLFMFTPGGQERFFIDHGDEPVEGETSPPWGPERYAALVDALLAQNVTLLPED</sequence>
<feature type="domain" description="Cupin type-2" evidence="1">
    <location>
        <begin position="56"/>
        <end position="123"/>
    </location>
</feature>
<dbReference type="AlphaFoldDB" id="A0A6G3R276"/>
<dbReference type="Gene3D" id="2.60.120.10">
    <property type="entry name" value="Jelly Rolls"/>
    <property type="match status" value="1"/>
</dbReference>
<dbReference type="PANTHER" id="PTHR36440:SF1">
    <property type="entry name" value="PUTATIVE (AFU_ORTHOLOGUE AFUA_8G07350)-RELATED"/>
    <property type="match status" value="1"/>
</dbReference>
<dbReference type="InterPro" id="IPR053146">
    <property type="entry name" value="QDO-like"/>
</dbReference>
<dbReference type="SUPFAM" id="SSF51182">
    <property type="entry name" value="RmlC-like cupins"/>
    <property type="match status" value="1"/>
</dbReference>
<dbReference type="InterPro" id="IPR013096">
    <property type="entry name" value="Cupin_2"/>
</dbReference>
<reference evidence="2" key="1">
    <citation type="submission" date="2020-01" db="EMBL/GenBank/DDBJ databases">
        <title>Insect and environment-associated Actinomycetes.</title>
        <authorList>
            <person name="Currrie C."/>
            <person name="Chevrette M."/>
            <person name="Carlson C."/>
            <person name="Stubbendieck R."/>
            <person name="Wendt-Pienkowski E."/>
        </authorList>
    </citation>
    <scope>NUCLEOTIDE SEQUENCE</scope>
    <source>
        <strain evidence="2">SID14436</strain>
    </source>
</reference>
<protein>
    <submittedName>
        <fullName evidence="2">Cupin domain-containing protein</fullName>
    </submittedName>
</protein>
<comment type="caution">
    <text evidence="2">The sequence shown here is derived from an EMBL/GenBank/DDBJ whole genome shotgun (WGS) entry which is preliminary data.</text>
</comment>
<dbReference type="InterPro" id="IPR011051">
    <property type="entry name" value="RmlC_Cupin_sf"/>
</dbReference>
<dbReference type="InterPro" id="IPR014710">
    <property type="entry name" value="RmlC-like_jellyroll"/>
</dbReference>
<evidence type="ECO:0000313" key="2">
    <source>
        <dbReference type="EMBL" id="NEA89849.1"/>
    </source>
</evidence>
<proteinExistence type="predicted"/>